<feature type="domain" description="Mei2-like C-terminal RNA recognition motif" evidence="1">
    <location>
        <begin position="10"/>
        <end position="43"/>
    </location>
</feature>
<dbReference type="OrthoDB" id="417481at2759"/>
<proteinExistence type="predicted"/>
<dbReference type="STRING" id="35608.A0A2U1QIK0"/>
<dbReference type="Pfam" id="PF04059">
    <property type="entry name" value="RRM_2"/>
    <property type="match status" value="1"/>
</dbReference>
<dbReference type="InterPro" id="IPR007201">
    <property type="entry name" value="Mei2-like_Rrm_C"/>
</dbReference>
<evidence type="ECO:0000313" key="2">
    <source>
        <dbReference type="EMBL" id="PWA97798.1"/>
    </source>
</evidence>
<dbReference type="Proteomes" id="UP000245207">
    <property type="component" value="Unassembled WGS sequence"/>
</dbReference>
<name>A0A2U1QIK0_ARTAN</name>
<dbReference type="AlphaFoldDB" id="A0A2U1QIK0"/>
<dbReference type="EMBL" id="PKPP01000100">
    <property type="protein sequence ID" value="PWA97798.1"/>
    <property type="molecule type" value="Genomic_DNA"/>
</dbReference>
<reference evidence="2 3" key="1">
    <citation type="journal article" date="2018" name="Mol. Plant">
        <title>The genome of Artemisia annua provides insight into the evolution of Asteraceae family and artemisinin biosynthesis.</title>
        <authorList>
            <person name="Shen Q."/>
            <person name="Zhang L."/>
            <person name="Liao Z."/>
            <person name="Wang S."/>
            <person name="Yan T."/>
            <person name="Shi P."/>
            <person name="Liu M."/>
            <person name="Fu X."/>
            <person name="Pan Q."/>
            <person name="Wang Y."/>
            <person name="Lv Z."/>
            <person name="Lu X."/>
            <person name="Zhang F."/>
            <person name="Jiang W."/>
            <person name="Ma Y."/>
            <person name="Chen M."/>
            <person name="Hao X."/>
            <person name="Li L."/>
            <person name="Tang Y."/>
            <person name="Lv G."/>
            <person name="Zhou Y."/>
            <person name="Sun X."/>
            <person name="Brodelius P.E."/>
            <person name="Rose J.K.C."/>
            <person name="Tang K."/>
        </authorList>
    </citation>
    <scope>NUCLEOTIDE SEQUENCE [LARGE SCALE GENOMIC DNA]</scope>
    <source>
        <strain evidence="3">cv. Huhao1</strain>
        <tissue evidence="2">Leaf</tissue>
    </source>
</reference>
<sequence>MGDALNGRDRCFNGKKWEKFNSEKVASLAYACIHGKTTLVAHFEGSEAVHQLEQYKSISSQMMLTINGVGANIMSFEQSESKPRISWL</sequence>
<protein>
    <recommendedName>
        <fullName evidence="1">Mei2-like C-terminal RNA recognition motif domain-containing protein</fullName>
    </recommendedName>
</protein>
<evidence type="ECO:0000313" key="3">
    <source>
        <dbReference type="Proteomes" id="UP000245207"/>
    </source>
</evidence>
<accession>A0A2U1QIK0</accession>
<keyword evidence="3" id="KW-1185">Reference proteome</keyword>
<gene>
    <name evidence="2" type="ORF">CTI12_AA025780</name>
</gene>
<evidence type="ECO:0000259" key="1">
    <source>
        <dbReference type="Pfam" id="PF04059"/>
    </source>
</evidence>
<comment type="caution">
    <text evidence="2">The sequence shown here is derived from an EMBL/GenBank/DDBJ whole genome shotgun (WGS) entry which is preliminary data.</text>
</comment>
<organism evidence="2 3">
    <name type="scientific">Artemisia annua</name>
    <name type="common">Sweet wormwood</name>
    <dbReference type="NCBI Taxonomy" id="35608"/>
    <lineage>
        <taxon>Eukaryota</taxon>
        <taxon>Viridiplantae</taxon>
        <taxon>Streptophyta</taxon>
        <taxon>Embryophyta</taxon>
        <taxon>Tracheophyta</taxon>
        <taxon>Spermatophyta</taxon>
        <taxon>Magnoliopsida</taxon>
        <taxon>eudicotyledons</taxon>
        <taxon>Gunneridae</taxon>
        <taxon>Pentapetalae</taxon>
        <taxon>asterids</taxon>
        <taxon>campanulids</taxon>
        <taxon>Asterales</taxon>
        <taxon>Asteraceae</taxon>
        <taxon>Asteroideae</taxon>
        <taxon>Anthemideae</taxon>
        <taxon>Artemisiinae</taxon>
        <taxon>Artemisia</taxon>
    </lineage>
</organism>